<keyword evidence="1" id="KW-0489">Methyltransferase</keyword>
<dbReference type="GO" id="GO:0003676">
    <property type="term" value="F:nucleic acid binding"/>
    <property type="evidence" value="ECO:0007669"/>
    <property type="project" value="InterPro"/>
</dbReference>
<dbReference type="OrthoDB" id="7848332at2759"/>
<comment type="caution">
    <text evidence="1">The sequence shown here is derived from an EMBL/GenBank/DDBJ whole genome shotgun (WGS) entry which is preliminary data.</text>
</comment>
<dbReference type="Pfam" id="PF06325">
    <property type="entry name" value="PrmA"/>
    <property type="match status" value="1"/>
</dbReference>
<reference evidence="1" key="1">
    <citation type="journal article" date="2020" name="Fungal Divers.">
        <title>Resolving the Mortierellaceae phylogeny through synthesis of multi-gene phylogenetics and phylogenomics.</title>
        <authorList>
            <person name="Vandepol N."/>
            <person name="Liber J."/>
            <person name="Desiro A."/>
            <person name="Na H."/>
            <person name="Kennedy M."/>
            <person name="Barry K."/>
            <person name="Grigoriev I.V."/>
            <person name="Miller A.N."/>
            <person name="O'Donnell K."/>
            <person name="Stajich J.E."/>
            <person name="Bonito G."/>
        </authorList>
    </citation>
    <scope>NUCLEOTIDE SEQUENCE</scope>
    <source>
        <strain evidence="1">REB-010B</strain>
    </source>
</reference>
<dbReference type="PROSITE" id="PS00092">
    <property type="entry name" value="N6_MTASE"/>
    <property type="match status" value="1"/>
</dbReference>
<dbReference type="CDD" id="cd02440">
    <property type="entry name" value="AdoMet_MTases"/>
    <property type="match status" value="1"/>
</dbReference>
<dbReference type="Gene3D" id="3.40.50.150">
    <property type="entry name" value="Vaccinia Virus protein VP39"/>
    <property type="match status" value="1"/>
</dbReference>
<name>A0A9P6UNK1_9FUNG</name>
<sequence>MRLKELEGYLQDVAVFEEPKIKLEQYPTTAHLAARMLYTAHNTYDDIENKAVGDFGCGCGILSIAAAMLGSAYNVGFDIDPDAIAIAQENCEQFEVEMDFILTDLSATPAPSNADGEGASNSRGPYEMMKGKLDTILMNPPFGTKLKGIDMVFLKKGIDLANHAVYSLHKTSTREHILKKAKEWGVECEVVAELRYNLDKSYKFHKKQSLDIAVDFLRFEKKPRPDTTSP</sequence>
<dbReference type="Proteomes" id="UP000738325">
    <property type="component" value="Unassembled WGS sequence"/>
</dbReference>
<dbReference type="AlphaFoldDB" id="A0A9P6UNK1"/>
<accession>A0A9P6UNK1</accession>
<dbReference type="PANTHER" id="PTHR23290:SF0">
    <property type="entry name" value="RRNA N6-ADENOSINE-METHYLTRANSFERASE METTL5"/>
    <property type="match status" value="1"/>
</dbReference>
<evidence type="ECO:0000313" key="1">
    <source>
        <dbReference type="EMBL" id="KAG0314115.1"/>
    </source>
</evidence>
<keyword evidence="1" id="KW-0808">Transferase</keyword>
<dbReference type="GO" id="GO:0008988">
    <property type="term" value="F:rRNA (adenine-N6-)-methyltransferase activity"/>
    <property type="evidence" value="ECO:0007669"/>
    <property type="project" value="TreeGrafter"/>
</dbReference>
<dbReference type="InterPro" id="IPR002052">
    <property type="entry name" value="DNA_methylase_N6_adenine_CS"/>
</dbReference>
<dbReference type="InterPro" id="IPR029063">
    <property type="entry name" value="SAM-dependent_MTases_sf"/>
</dbReference>
<organism evidence="1 2">
    <name type="scientific">Dissophora globulifera</name>
    <dbReference type="NCBI Taxonomy" id="979702"/>
    <lineage>
        <taxon>Eukaryota</taxon>
        <taxon>Fungi</taxon>
        <taxon>Fungi incertae sedis</taxon>
        <taxon>Mucoromycota</taxon>
        <taxon>Mortierellomycotina</taxon>
        <taxon>Mortierellomycetes</taxon>
        <taxon>Mortierellales</taxon>
        <taxon>Mortierellaceae</taxon>
        <taxon>Dissophora</taxon>
    </lineage>
</organism>
<gene>
    <name evidence="1" type="primary">METTL5</name>
    <name evidence="1" type="ORF">BGZ99_008364</name>
</gene>
<dbReference type="InterPro" id="IPR051720">
    <property type="entry name" value="rRNA_MeTrfase/Polyamine_Synth"/>
</dbReference>
<dbReference type="SUPFAM" id="SSF53335">
    <property type="entry name" value="S-adenosyl-L-methionine-dependent methyltransferases"/>
    <property type="match status" value="1"/>
</dbReference>
<evidence type="ECO:0000313" key="2">
    <source>
        <dbReference type="Proteomes" id="UP000738325"/>
    </source>
</evidence>
<proteinExistence type="predicted"/>
<keyword evidence="2" id="KW-1185">Reference proteome</keyword>
<protein>
    <submittedName>
        <fullName evidence="1">Methyltransferase-like protein 5</fullName>
    </submittedName>
</protein>
<dbReference type="PANTHER" id="PTHR23290">
    <property type="entry name" value="RRNA N6-ADENOSINE-METHYLTRANSFERASE METTL5"/>
    <property type="match status" value="1"/>
</dbReference>
<dbReference type="EMBL" id="JAAAIP010000643">
    <property type="protein sequence ID" value="KAG0314115.1"/>
    <property type="molecule type" value="Genomic_DNA"/>
</dbReference>